<dbReference type="NCBIfam" id="TIGR04521">
    <property type="entry name" value="ECF_ATPase_2"/>
    <property type="match status" value="1"/>
</dbReference>
<keyword evidence="7 8" id="KW-0472">Membrane</keyword>
<dbReference type="PROSITE" id="PS50893">
    <property type="entry name" value="ABC_TRANSPORTER_2"/>
    <property type="match status" value="1"/>
</dbReference>
<protein>
    <recommendedName>
        <fullName evidence="8">Energy-coupling factor transporter ATP-binding protein EcfA2</fullName>
        <ecNumber evidence="8">7.-.-.-</ecNumber>
    </recommendedName>
</protein>
<dbReference type="PANTHER" id="PTHR43553:SF27">
    <property type="entry name" value="ENERGY-COUPLING FACTOR TRANSPORTER ATP-BINDING PROTEIN ECFA2"/>
    <property type="match status" value="1"/>
</dbReference>
<sequence length="284" mass="31781">MLMVVDKLNYIYSPGNAYEKHALKDINLVIEERDFIGLIGHTGSGKSTLTQHLNGLMRGTSGTIYYKGEDIYDKNFNMKGLRSKVGLVFQYPEHQLFETTVYKDVSFGPKNLGLDQLEVDLRTYDAVKMVGLSDDLLDTSPFELSGGQKRRVAIAGVLAMKPEVLILDEPTAGLDPKGRDEILEQIARLHKDNNITIILVSHSMEDVAKYANRLVVMNKGEIVYNDTPHEVFTHYKELEKIGLAAPQVTYVMNELKSRGFSVNTSATTVEEAKVSILRALRKSL</sequence>
<gene>
    <name evidence="10" type="ORF">Ana3638_07365</name>
</gene>
<dbReference type="InterPro" id="IPR015856">
    <property type="entry name" value="ABC_transpr_CbiO/EcfA_su"/>
</dbReference>
<evidence type="ECO:0000256" key="8">
    <source>
        <dbReference type="RuleBase" id="RU365104"/>
    </source>
</evidence>
<dbReference type="InterPro" id="IPR050095">
    <property type="entry name" value="ECF_ABC_transporter_ATP-bd"/>
</dbReference>
<keyword evidence="3 8" id="KW-1003">Cell membrane</keyword>
<dbReference type="PANTHER" id="PTHR43553">
    <property type="entry name" value="HEAVY METAL TRANSPORTER"/>
    <property type="match status" value="1"/>
</dbReference>
<evidence type="ECO:0000256" key="5">
    <source>
        <dbReference type="ARBA" id="ARBA00022840"/>
    </source>
</evidence>
<dbReference type="SMART" id="SM00382">
    <property type="entry name" value="AAA"/>
    <property type="match status" value="1"/>
</dbReference>
<dbReference type="InterPro" id="IPR003439">
    <property type="entry name" value="ABC_transporter-like_ATP-bd"/>
</dbReference>
<reference evidence="10 11" key="1">
    <citation type="submission" date="2020-01" db="EMBL/GenBank/DDBJ databases">
        <title>Genome analysis of Anaerocolumna sp. CBA3638.</title>
        <authorList>
            <person name="Kim J."/>
            <person name="Roh S.W."/>
        </authorList>
    </citation>
    <scope>NUCLEOTIDE SEQUENCE [LARGE SCALE GENOMIC DNA]</scope>
    <source>
        <strain evidence="10 11">CBA3638</strain>
    </source>
</reference>
<dbReference type="FunFam" id="3.40.50.300:FF:000224">
    <property type="entry name" value="Energy-coupling factor transporter ATP-binding protein EcfA"/>
    <property type="match status" value="1"/>
</dbReference>
<evidence type="ECO:0000256" key="7">
    <source>
        <dbReference type="ARBA" id="ARBA00023136"/>
    </source>
</evidence>
<dbReference type="InterPro" id="IPR030946">
    <property type="entry name" value="EcfA2"/>
</dbReference>
<comment type="function">
    <text evidence="8">ATP-binding (A) component of a common energy-coupling factor (ECF) ABC-transporter complex.</text>
</comment>
<evidence type="ECO:0000256" key="4">
    <source>
        <dbReference type="ARBA" id="ARBA00022741"/>
    </source>
</evidence>
<dbReference type="AlphaFoldDB" id="A0A6P1THB7"/>
<name>A0A6P1THB7_9FIRM</name>
<evidence type="ECO:0000313" key="10">
    <source>
        <dbReference type="EMBL" id="QHQ60610.1"/>
    </source>
</evidence>
<dbReference type="GO" id="GO:0042626">
    <property type="term" value="F:ATPase-coupled transmembrane transporter activity"/>
    <property type="evidence" value="ECO:0007669"/>
    <property type="project" value="TreeGrafter"/>
</dbReference>
<evidence type="ECO:0000256" key="1">
    <source>
        <dbReference type="ARBA" id="ARBA00004202"/>
    </source>
</evidence>
<keyword evidence="2 8" id="KW-0813">Transport</keyword>
<evidence type="ECO:0000313" key="11">
    <source>
        <dbReference type="Proteomes" id="UP000464314"/>
    </source>
</evidence>
<dbReference type="KEGG" id="anr:Ana3638_07365"/>
<dbReference type="GO" id="GO:0043190">
    <property type="term" value="C:ATP-binding cassette (ABC) transporter complex"/>
    <property type="evidence" value="ECO:0007669"/>
    <property type="project" value="TreeGrafter"/>
</dbReference>
<dbReference type="CDD" id="cd03225">
    <property type="entry name" value="ABC_cobalt_CbiO_domain1"/>
    <property type="match status" value="1"/>
</dbReference>
<dbReference type="EC" id="7.-.-.-" evidence="8"/>
<comment type="subunit">
    <text evidence="8">Forms a stable energy-coupling factor (ECF) transporter complex composed of 2 membrane-embedded substrate-binding proteins (S component), 2 ATP-binding proteins (A component) and 2 transmembrane proteins (T component).</text>
</comment>
<comment type="subcellular location">
    <subcellularLocation>
        <location evidence="1 8">Cell membrane</location>
        <topology evidence="1 8">Peripheral membrane protein</topology>
    </subcellularLocation>
</comment>
<dbReference type="InterPro" id="IPR003593">
    <property type="entry name" value="AAA+_ATPase"/>
</dbReference>
<comment type="similarity">
    <text evidence="8">Belongs to the ABC transporter superfamily. Energy-coupling factor EcfA family.</text>
</comment>
<evidence type="ECO:0000256" key="3">
    <source>
        <dbReference type="ARBA" id="ARBA00022475"/>
    </source>
</evidence>
<dbReference type="GO" id="GO:0005524">
    <property type="term" value="F:ATP binding"/>
    <property type="evidence" value="ECO:0007669"/>
    <property type="project" value="UniProtKB-UniRule"/>
</dbReference>
<proteinExistence type="inferred from homology"/>
<accession>A0A6P1THB7</accession>
<dbReference type="Proteomes" id="UP000464314">
    <property type="component" value="Chromosome"/>
</dbReference>
<dbReference type="InterPro" id="IPR027417">
    <property type="entry name" value="P-loop_NTPase"/>
</dbReference>
<dbReference type="GO" id="GO:0016887">
    <property type="term" value="F:ATP hydrolysis activity"/>
    <property type="evidence" value="ECO:0007669"/>
    <property type="project" value="InterPro"/>
</dbReference>
<keyword evidence="6" id="KW-1278">Translocase</keyword>
<dbReference type="InterPro" id="IPR017871">
    <property type="entry name" value="ABC_transporter-like_CS"/>
</dbReference>
<evidence type="ECO:0000256" key="2">
    <source>
        <dbReference type="ARBA" id="ARBA00022448"/>
    </source>
</evidence>
<evidence type="ECO:0000256" key="6">
    <source>
        <dbReference type="ARBA" id="ARBA00022967"/>
    </source>
</evidence>
<dbReference type="Gene3D" id="3.40.50.300">
    <property type="entry name" value="P-loop containing nucleotide triphosphate hydrolases"/>
    <property type="match status" value="1"/>
</dbReference>
<keyword evidence="11" id="KW-1185">Reference proteome</keyword>
<dbReference type="PROSITE" id="PS00211">
    <property type="entry name" value="ABC_TRANSPORTER_1"/>
    <property type="match status" value="1"/>
</dbReference>
<dbReference type="EMBL" id="CP048000">
    <property type="protein sequence ID" value="QHQ60610.1"/>
    <property type="molecule type" value="Genomic_DNA"/>
</dbReference>
<organism evidence="10 11">
    <name type="scientific">Anaerocolumna sedimenticola</name>
    <dbReference type="NCBI Taxonomy" id="2696063"/>
    <lineage>
        <taxon>Bacteria</taxon>
        <taxon>Bacillati</taxon>
        <taxon>Bacillota</taxon>
        <taxon>Clostridia</taxon>
        <taxon>Lachnospirales</taxon>
        <taxon>Lachnospiraceae</taxon>
        <taxon>Anaerocolumna</taxon>
    </lineage>
</organism>
<feature type="domain" description="ABC transporter" evidence="9">
    <location>
        <begin position="5"/>
        <end position="244"/>
    </location>
</feature>
<keyword evidence="4 8" id="KW-0547">Nucleotide-binding</keyword>
<dbReference type="NCBIfam" id="NF010158">
    <property type="entry name" value="PRK13637.1"/>
    <property type="match status" value="1"/>
</dbReference>
<dbReference type="SUPFAM" id="SSF52540">
    <property type="entry name" value="P-loop containing nucleoside triphosphate hydrolases"/>
    <property type="match status" value="1"/>
</dbReference>
<keyword evidence="5 8" id="KW-0067">ATP-binding</keyword>
<dbReference type="RefSeq" id="WP_161837444.1">
    <property type="nucleotide sequence ID" value="NZ_CP048000.1"/>
</dbReference>
<evidence type="ECO:0000259" key="9">
    <source>
        <dbReference type="PROSITE" id="PS50893"/>
    </source>
</evidence>
<dbReference type="Pfam" id="PF00005">
    <property type="entry name" value="ABC_tran"/>
    <property type="match status" value="1"/>
</dbReference>